<evidence type="ECO:0000313" key="3">
    <source>
        <dbReference type="EMBL" id="GMF18042.1"/>
    </source>
</evidence>
<keyword evidence="1" id="KW-0175">Coiled coil</keyword>
<feature type="region of interest" description="Disordered" evidence="2">
    <location>
        <begin position="47"/>
        <end position="69"/>
    </location>
</feature>
<evidence type="ECO:0000313" key="4">
    <source>
        <dbReference type="Proteomes" id="UP001165083"/>
    </source>
</evidence>
<dbReference type="Proteomes" id="UP001165083">
    <property type="component" value="Unassembled WGS sequence"/>
</dbReference>
<proteinExistence type="predicted"/>
<evidence type="ECO:0000256" key="2">
    <source>
        <dbReference type="SAM" id="MobiDB-lite"/>
    </source>
</evidence>
<name>A0A9W6WUK1_9STRA</name>
<gene>
    <name evidence="3" type="ORF">Plil01_000669000</name>
</gene>
<protein>
    <submittedName>
        <fullName evidence="3">Unnamed protein product</fullName>
    </submittedName>
</protein>
<reference evidence="3" key="1">
    <citation type="submission" date="2023-04" db="EMBL/GenBank/DDBJ databases">
        <title>Phytophthora lilii NBRC 32176.</title>
        <authorList>
            <person name="Ichikawa N."/>
            <person name="Sato H."/>
            <person name="Tonouchi N."/>
        </authorList>
    </citation>
    <scope>NUCLEOTIDE SEQUENCE</scope>
    <source>
        <strain evidence="3">NBRC 32176</strain>
    </source>
</reference>
<organism evidence="3 4">
    <name type="scientific">Phytophthora lilii</name>
    <dbReference type="NCBI Taxonomy" id="2077276"/>
    <lineage>
        <taxon>Eukaryota</taxon>
        <taxon>Sar</taxon>
        <taxon>Stramenopiles</taxon>
        <taxon>Oomycota</taxon>
        <taxon>Peronosporomycetes</taxon>
        <taxon>Peronosporales</taxon>
        <taxon>Peronosporaceae</taxon>
        <taxon>Phytophthora</taxon>
    </lineage>
</organism>
<evidence type="ECO:0000256" key="1">
    <source>
        <dbReference type="SAM" id="Coils"/>
    </source>
</evidence>
<feature type="coiled-coil region" evidence="1">
    <location>
        <begin position="80"/>
        <end position="114"/>
    </location>
</feature>
<dbReference type="OrthoDB" id="108791at2759"/>
<dbReference type="EMBL" id="BSXW01000305">
    <property type="protein sequence ID" value="GMF18042.1"/>
    <property type="molecule type" value="Genomic_DNA"/>
</dbReference>
<comment type="caution">
    <text evidence="3">The sequence shown here is derived from an EMBL/GenBank/DDBJ whole genome shotgun (WGS) entry which is preliminary data.</text>
</comment>
<sequence length="220" mass="25022">MTAQNYSGSSKGVVALSSHWRRRAAAPLHVHLDPTSSFVSLPALPSTAKETAKPDAIPQRKMKVSASRRERCRINQARYRKRQRQHAEDLKDAIQKLNEEILDLEDQQQSILRSAPTDQSVWVVATEYFRHFHKGYMKSMAPTSQDKENNAVVPRSHAQLEFLRYVMVSDVTDGILCGPQALLENWRLMSLYYSDVNVKLKRLLQVEGNSVLLIPRSALP</sequence>
<accession>A0A9W6WUK1</accession>
<dbReference type="CDD" id="cd14686">
    <property type="entry name" value="bZIP"/>
    <property type="match status" value="1"/>
</dbReference>
<dbReference type="AlphaFoldDB" id="A0A9W6WUK1"/>
<keyword evidence="4" id="KW-1185">Reference proteome</keyword>